<dbReference type="OrthoDB" id="654988at2"/>
<dbReference type="GO" id="GO:0016987">
    <property type="term" value="F:sigma factor activity"/>
    <property type="evidence" value="ECO:0007669"/>
    <property type="project" value="UniProtKB-KW"/>
</dbReference>
<feature type="domain" description="RNA polymerase sigma-70 region 2" evidence="5">
    <location>
        <begin position="18"/>
        <end position="84"/>
    </location>
</feature>
<keyword evidence="4" id="KW-0804">Transcription</keyword>
<evidence type="ECO:0000313" key="7">
    <source>
        <dbReference type="EMBL" id="AXY74389.1"/>
    </source>
</evidence>
<comment type="similarity">
    <text evidence="1">Belongs to the sigma-70 factor family. ECF subfamily.</text>
</comment>
<dbReference type="Pfam" id="PF04542">
    <property type="entry name" value="Sigma70_r2"/>
    <property type="match status" value="1"/>
</dbReference>
<dbReference type="Gene3D" id="1.10.1740.10">
    <property type="match status" value="1"/>
</dbReference>
<dbReference type="Gene3D" id="1.10.10.10">
    <property type="entry name" value="Winged helix-like DNA-binding domain superfamily/Winged helix DNA-binding domain"/>
    <property type="match status" value="1"/>
</dbReference>
<dbReference type="GO" id="GO:0006352">
    <property type="term" value="P:DNA-templated transcription initiation"/>
    <property type="evidence" value="ECO:0007669"/>
    <property type="project" value="InterPro"/>
</dbReference>
<dbReference type="PANTHER" id="PTHR43133:SF46">
    <property type="entry name" value="RNA POLYMERASE SIGMA-70 FACTOR ECF SUBFAMILY"/>
    <property type="match status" value="1"/>
</dbReference>
<proteinExistence type="inferred from homology"/>
<dbReference type="PANTHER" id="PTHR43133">
    <property type="entry name" value="RNA POLYMERASE ECF-TYPE SIGMA FACTO"/>
    <property type="match status" value="1"/>
</dbReference>
<reference evidence="7 8" key="1">
    <citation type="submission" date="2018-09" db="EMBL/GenBank/DDBJ databases">
        <title>Genome sequencing of strain 6GH32-13.</title>
        <authorList>
            <person name="Weon H.-Y."/>
            <person name="Heo J."/>
            <person name="Kwon S.-W."/>
        </authorList>
    </citation>
    <scope>NUCLEOTIDE SEQUENCE [LARGE SCALE GENOMIC DNA]</scope>
    <source>
        <strain evidence="7 8">5GH32-13</strain>
    </source>
</reference>
<protein>
    <submittedName>
        <fullName evidence="7">Sigma-70 family RNA polymerase sigma factor</fullName>
    </submittedName>
</protein>
<dbReference type="InterPro" id="IPR007627">
    <property type="entry name" value="RNA_pol_sigma70_r2"/>
</dbReference>
<dbReference type="InterPro" id="IPR013325">
    <property type="entry name" value="RNA_pol_sigma_r2"/>
</dbReference>
<dbReference type="InterPro" id="IPR039425">
    <property type="entry name" value="RNA_pol_sigma-70-like"/>
</dbReference>
<gene>
    <name evidence="7" type="ORF">D3H65_10545</name>
</gene>
<evidence type="ECO:0000256" key="3">
    <source>
        <dbReference type="ARBA" id="ARBA00023082"/>
    </source>
</evidence>
<evidence type="ECO:0000313" key="8">
    <source>
        <dbReference type="Proteomes" id="UP000263900"/>
    </source>
</evidence>
<dbReference type="GO" id="GO:0003677">
    <property type="term" value="F:DNA binding"/>
    <property type="evidence" value="ECO:0007669"/>
    <property type="project" value="InterPro"/>
</dbReference>
<dbReference type="InterPro" id="IPR013324">
    <property type="entry name" value="RNA_pol_sigma_r3/r4-like"/>
</dbReference>
<evidence type="ECO:0000256" key="2">
    <source>
        <dbReference type="ARBA" id="ARBA00023015"/>
    </source>
</evidence>
<dbReference type="KEGG" id="pseg:D3H65_10545"/>
<evidence type="ECO:0000256" key="4">
    <source>
        <dbReference type="ARBA" id="ARBA00023163"/>
    </source>
</evidence>
<organism evidence="7 8">
    <name type="scientific">Paraflavitalea soli</name>
    <dbReference type="NCBI Taxonomy" id="2315862"/>
    <lineage>
        <taxon>Bacteria</taxon>
        <taxon>Pseudomonadati</taxon>
        <taxon>Bacteroidota</taxon>
        <taxon>Chitinophagia</taxon>
        <taxon>Chitinophagales</taxon>
        <taxon>Chitinophagaceae</taxon>
        <taxon>Paraflavitalea</taxon>
    </lineage>
</organism>
<dbReference type="RefSeq" id="WP_119050276.1">
    <property type="nucleotide sequence ID" value="NZ_CP032157.1"/>
</dbReference>
<dbReference type="NCBIfam" id="TIGR02937">
    <property type="entry name" value="sigma70-ECF"/>
    <property type="match status" value="1"/>
</dbReference>
<dbReference type="Proteomes" id="UP000263900">
    <property type="component" value="Chromosome"/>
</dbReference>
<dbReference type="Pfam" id="PF08281">
    <property type="entry name" value="Sigma70_r4_2"/>
    <property type="match status" value="1"/>
</dbReference>
<dbReference type="InterPro" id="IPR014284">
    <property type="entry name" value="RNA_pol_sigma-70_dom"/>
</dbReference>
<evidence type="ECO:0000259" key="5">
    <source>
        <dbReference type="Pfam" id="PF04542"/>
    </source>
</evidence>
<dbReference type="AlphaFoldDB" id="A0A3B7MM54"/>
<sequence>MNHQLPIHDEKEAAFNKLYHAYWEFLFRLACKKTGSTEDAYDIVHDLFADIWKNFHTLPPSGSERPYLVAALYHKVFNYFRSKGLQEKHYKSFEAFLVQQSPANEYHATEEEKEKWANIDEAISTAITGMPGKMRDIFIRNVYQEQSIDRIAGDLLLSKQTVKNQLQLASKRLRVAFKRVYMFLTFW</sequence>
<evidence type="ECO:0000259" key="6">
    <source>
        <dbReference type="Pfam" id="PF08281"/>
    </source>
</evidence>
<dbReference type="SUPFAM" id="SSF88946">
    <property type="entry name" value="Sigma2 domain of RNA polymerase sigma factors"/>
    <property type="match status" value="1"/>
</dbReference>
<accession>A0A3B7MM54</accession>
<dbReference type="InterPro" id="IPR013249">
    <property type="entry name" value="RNA_pol_sigma70_r4_t2"/>
</dbReference>
<dbReference type="SUPFAM" id="SSF88659">
    <property type="entry name" value="Sigma3 and sigma4 domains of RNA polymerase sigma factors"/>
    <property type="match status" value="1"/>
</dbReference>
<keyword evidence="2" id="KW-0805">Transcription regulation</keyword>
<dbReference type="EMBL" id="CP032157">
    <property type="protein sequence ID" value="AXY74389.1"/>
    <property type="molecule type" value="Genomic_DNA"/>
</dbReference>
<feature type="domain" description="RNA polymerase sigma factor 70 region 4 type 2" evidence="6">
    <location>
        <begin position="121"/>
        <end position="173"/>
    </location>
</feature>
<dbReference type="InterPro" id="IPR036388">
    <property type="entry name" value="WH-like_DNA-bd_sf"/>
</dbReference>
<evidence type="ECO:0000256" key="1">
    <source>
        <dbReference type="ARBA" id="ARBA00010641"/>
    </source>
</evidence>
<keyword evidence="3" id="KW-0731">Sigma factor</keyword>
<keyword evidence="8" id="KW-1185">Reference proteome</keyword>
<name>A0A3B7MM54_9BACT</name>